<keyword evidence="2" id="KW-1185">Reference proteome</keyword>
<gene>
    <name evidence="1" type="ORF">SAMN05216255_3804</name>
</gene>
<dbReference type="AlphaFoldDB" id="A0A239IB28"/>
<evidence type="ECO:0008006" key="3">
    <source>
        <dbReference type="Google" id="ProtNLM"/>
    </source>
</evidence>
<protein>
    <recommendedName>
        <fullName evidence="3">DUF2789 domain-containing protein</fullName>
    </recommendedName>
</protein>
<accession>A0A239IB28</accession>
<evidence type="ECO:0000313" key="2">
    <source>
        <dbReference type="Proteomes" id="UP000242915"/>
    </source>
</evidence>
<dbReference type="InterPro" id="IPR038086">
    <property type="entry name" value="DUF2789_sf"/>
</dbReference>
<reference evidence="2" key="1">
    <citation type="submission" date="2017-06" db="EMBL/GenBank/DDBJ databases">
        <authorList>
            <person name="Varghese N."/>
            <person name="Submissions S."/>
        </authorList>
    </citation>
    <scope>NUCLEOTIDE SEQUENCE [LARGE SCALE GENOMIC DNA]</scope>
    <source>
        <strain evidence="2">CIP 108523</strain>
    </source>
</reference>
<dbReference type="EMBL" id="FZOG01000006">
    <property type="protein sequence ID" value="SNS90785.1"/>
    <property type="molecule type" value="Genomic_DNA"/>
</dbReference>
<dbReference type="Gene3D" id="1.10.10.1130">
    <property type="entry name" value="Uncharacterised protein PF10982, DUF2789"/>
    <property type="match status" value="1"/>
</dbReference>
<dbReference type="RefSeq" id="WP_010485773.1">
    <property type="nucleotide sequence ID" value="NZ_FZOG01000006.1"/>
</dbReference>
<proteinExistence type="predicted"/>
<sequence length="77" mass="8579">MEQPVHDLPSLFAQLGLANDPASIDAFISTHSPLPQDCVLAEASFWNKAQAAFLREEIREDADWAEIVDQLNLMLRG</sequence>
<evidence type="ECO:0000313" key="1">
    <source>
        <dbReference type="EMBL" id="SNS90785.1"/>
    </source>
</evidence>
<name>A0A239IB28_9PSED</name>
<organism evidence="1 2">
    <name type="scientific">Pseudomonas segetis</name>
    <dbReference type="NCBI Taxonomy" id="298908"/>
    <lineage>
        <taxon>Bacteria</taxon>
        <taxon>Pseudomonadati</taxon>
        <taxon>Pseudomonadota</taxon>
        <taxon>Gammaproteobacteria</taxon>
        <taxon>Pseudomonadales</taxon>
        <taxon>Pseudomonadaceae</taxon>
        <taxon>Pseudomonas</taxon>
    </lineage>
</organism>
<dbReference type="InterPro" id="IPR021250">
    <property type="entry name" value="DUF2789"/>
</dbReference>
<dbReference type="Proteomes" id="UP000242915">
    <property type="component" value="Unassembled WGS sequence"/>
</dbReference>
<dbReference type="Pfam" id="PF10982">
    <property type="entry name" value="DUF2789"/>
    <property type="match status" value="1"/>
</dbReference>